<accession>A0A2T3HHV6</accession>
<keyword evidence="2" id="KW-1185">Reference proteome</keyword>
<name>A0A2T3HHV6_9SPHI</name>
<dbReference type="RefSeq" id="WP_107217072.1">
    <property type="nucleotide sequence ID" value="NZ_KZ686271.1"/>
</dbReference>
<dbReference type="Proteomes" id="UP000240912">
    <property type="component" value="Unassembled WGS sequence"/>
</dbReference>
<dbReference type="PROSITE" id="PS51257">
    <property type="entry name" value="PROKAR_LIPOPROTEIN"/>
    <property type="match status" value="1"/>
</dbReference>
<dbReference type="EMBL" id="PYLS01000007">
    <property type="protein sequence ID" value="PST81983.1"/>
    <property type="molecule type" value="Genomic_DNA"/>
</dbReference>
<comment type="caution">
    <text evidence="1">The sequence shown here is derived from an EMBL/GenBank/DDBJ whole genome shotgun (WGS) entry which is preliminary data.</text>
</comment>
<evidence type="ECO:0008006" key="3">
    <source>
        <dbReference type="Google" id="ProtNLM"/>
    </source>
</evidence>
<gene>
    <name evidence="1" type="ORF">C7T94_17510</name>
</gene>
<proteinExistence type="predicted"/>
<protein>
    <recommendedName>
        <fullName evidence="3">Lipoprotein</fullName>
    </recommendedName>
</protein>
<organism evidence="1 2">
    <name type="scientific">Pedobacter yulinensis</name>
    <dbReference type="NCBI Taxonomy" id="2126353"/>
    <lineage>
        <taxon>Bacteria</taxon>
        <taxon>Pseudomonadati</taxon>
        <taxon>Bacteroidota</taxon>
        <taxon>Sphingobacteriia</taxon>
        <taxon>Sphingobacteriales</taxon>
        <taxon>Sphingobacteriaceae</taxon>
        <taxon>Pedobacter</taxon>
    </lineage>
</organism>
<evidence type="ECO:0000313" key="2">
    <source>
        <dbReference type="Proteomes" id="UP000240912"/>
    </source>
</evidence>
<dbReference type="OrthoDB" id="645487at2"/>
<dbReference type="AlphaFoldDB" id="A0A2T3HHV6"/>
<sequence>MINRLKLPVRETAVRLTLLLFVFGTIYGCKENPAEWKASEQEAIEIISRAFRSDNGGLAMQTGMAIVLSASQAKAANCGLKQDTVLKARATGADGTHGYDLNWSRQLTCSSSRVPLKFDHSFNGTTLFEGPNLTADGQVSGTATVLGLDAASREYTLSQRIEQKGTQRIRASQTLLLNSVLNMETTNIRISKLSGQILDGTGRLTVNGSTATGNKFSYSGSLRFTGGNTATLTFDGGGSHSLSW</sequence>
<evidence type="ECO:0000313" key="1">
    <source>
        <dbReference type="EMBL" id="PST81983.1"/>
    </source>
</evidence>
<reference evidence="1 2" key="1">
    <citation type="submission" date="2018-03" db="EMBL/GenBank/DDBJ databases">
        <authorList>
            <person name="Keele B.F."/>
        </authorList>
    </citation>
    <scope>NUCLEOTIDE SEQUENCE [LARGE SCALE GENOMIC DNA]</scope>
    <source>
        <strain evidence="1 2">YL28-9</strain>
    </source>
</reference>